<dbReference type="InterPro" id="IPR003439">
    <property type="entry name" value="ABC_transporter-like_ATP-bd"/>
</dbReference>
<dbReference type="HOGENOM" id="CLU_000604_36_6_1"/>
<dbReference type="SUPFAM" id="SSF52540">
    <property type="entry name" value="P-loop containing nucleoside triphosphate hydrolases"/>
    <property type="match status" value="2"/>
</dbReference>
<keyword evidence="7" id="KW-1185">Reference proteome</keyword>
<name>A0A0C2T411_AMAMK</name>
<keyword evidence="3" id="KW-0067">ATP-binding</keyword>
<reference evidence="6 7" key="1">
    <citation type="submission" date="2014-04" db="EMBL/GenBank/DDBJ databases">
        <title>Evolutionary Origins and Diversification of the Mycorrhizal Mutualists.</title>
        <authorList>
            <consortium name="DOE Joint Genome Institute"/>
            <consortium name="Mycorrhizal Genomics Consortium"/>
            <person name="Kohler A."/>
            <person name="Kuo A."/>
            <person name="Nagy L.G."/>
            <person name="Floudas D."/>
            <person name="Copeland A."/>
            <person name="Barry K.W."/>
            <person name="Cichocki N."/>
            <person name="Veneault-Fourrey C."/>
            <person name="LaButti K."/>
            <person name="Lindquist E.A."/>
            <person name="Lipzen A."/>
            <person name="Lundell T."/>
            <person name="Morin E."/>
            <person name="Murat C."/>
            <person name="Riley R."/>
            <person name="Ohm R."/>
            <person name="Sun H."/>
            <person name="Tunlid A."/>
            <person name="Henrissat B."/>
            <person name="Grigoriev I.V."/>
            <person name="Hibbett D.S."/>
            <person name="Martin F."/>
        </authorList>
    </citation>
    <scope>NUCLEOTIDE SEQUENCE [LARGE SCALE GENOMIC DNA]</scope>
    <source>
        <strain evidence="6 7">Koide BX008</strain>
    </source>
</reference>
<evidence type="ECO:0000256" key="1">
    <source>
        <dbReference type="ARBA" id="ARBA00022737"/>
    </source>
</evidence>
<dbReference type="InterPro" id="IPR027417">
    <property type="entry name" value="P-loop_NTPase"/>
</dbReference>
<organism evidence="6 7">
    <name type="scientific">Amanita muscaria (strain Koide BX008)</name>
    <dbReference type="NCBI Taxonomy" id="946122"/>
    <lineage>
        <taxon>Eukaryota</taxon>
        <taxon>Fungi</taxon>
        <taxon>Dikarya</taxon>
        <taxon>Basidiomycota</taxon>
        <taxon>Agaricomycotina</taxon>
        <taxon>Agaricomycetes</taxon>
        <taxon>Agaricomycetidae</taxon>
        <taxon>Agaricales</taxon>
        <taxon>Pluteineae</taxon>
        <taxon>Amanitaceae</taxon>
        <taxon>Amanita</taxon>
    </lineage>
</organism>
<feature type="domain" description="ABC transporter" evidence="5">
    <location>
        <begin position="508"/>
        <end position="723"/>
    </location>
</feature>
<dbReference type="PANTHER" id="PTHR19211:SF117">
    <property type="entry name" value="ATP-BINDING CASSETTE SUB-FAMILY F MEMBER 3"/>
    <property type="match status" value="1"/>
</dbReference>
<dbReference type="InParanoid" id="A0A0C2T411"/>
<dbReference type="OrthoDB" id="2110130at2759"/>
<evidence type="ECO:0000313" key="7">
    <source>
        <dbReference type="Proteomes" id="UP000054549"/>
    </source>
</evidence>
<dbReference type="InterPro" id="IPR003593">
    <property type="entry name" value="AAA+_ATPase"/>
</dbReference>
<proteinExistence type="predicted"/>
<dbReference type="PANTHER" id="PTHR19211">
    <property type="entry name" value="ATP-BINDING TRANSPORT PROTEIN-RELATED"/>
    <property type="match status" value="1"/>
</dbReference>
<dbReference type="InterPro" id="IPR017871">
    <property type="entry name" value="ABC_transporter-like_CS"/>
</dbReference>
<feature type="coiled-coil region" evidence="4">
    <location>
        <begin position="268"/>
        <end position="318"/>
    </location>
</feature>
<keyword evidence="2" id="KW-0547">Nucleotide-binding</keyword>
<evidence type="ECO:0000256" key="4">
    <source>
        <dbReference type="SAM" id="Coils"/>
    </source>
</evidence>
<dbReference type="STRING" id="946122.A0A0C2T411"/>
<dbReference type="GO" id="GO:0016887">
    <property type="term" value="F:ATP hydrolysis activity"/>
    <property type="evidence" value="ECO:0007669"/>
    <property type="project" value="InterPro"/>
</dbReference>
<dbReference type="Proteomes" id="UP000054549">
    <property type="component" value="Unassembled WGS sequence"/>
</dbReference>
<dbReference type="FunFam" id="3.40.50.300:FF:001135">
    <property type="entry name" value="ABC transporter F family member 3"/>
    <property type="match status" value="1"/>
</dbReference>
<evidence type="ECO:0000256" key="3">
    <source>
        <dbReference type="ARBA" id="ARBA00022840"/>
    </source>
</evidence>
<dbReference type="Pfam" id="PF12848">
    <property type="entry name" value="ABC_tran_Xtn"/>
    <property type="match status" value="1"/>
</dbReference>
<dbReference type="FunFam" id="3.40.50.300:FF:000104">
    <property type="entry name" value="ATP-binding cassette sub-family F member 3"/>
    <property type="match status" value="1"/>
</dbReference>
<dbReference type="SMART" id="SM00382">
    <property type="entry name" value="AAA"/>
    <property type="match status" value="2"/>
</dbReference>
<evidence type="ECO:0000256" key="2">
    <source>
        <dbReference type="ARBA" id="ARBA00022741"/>
    </source>
</evidence>
<dbReference type="AlphaFoldDB" id="A0A0C2T411"/>
<dbReference type="InterPro" id="IPR050611">
    <property type="entry name" value="ABCF"/>
</dbReference>
<gene>
    <name evidence="6" type="ORF">M378DRAFT_183237</name>
</gene>
<dbReference type="FunCoup" id="A0A0C2T411">
    <property type="interactions" value="611"/>
</dbReference>
<dbReference type="InterPro" id="IPR032781">
    <property type="entry name" value="ABC_tran_Xtn"/>
</dbReference>
<keyword evidence="4" id="KW-0175">Coiled coil</keyword>
<dbReference type="Gene3D" id="3.40.50.300">
    <property type="entry name" value="P-loop containing nucleotide triphosphate hydrolases"/>
    <property type="match status" value="2"/>
</dbReference>
<evidence type="ECO:0000313" key="6">
    <source>
        <dbReference type="EMBL" id="KIL70610.1"/>
    </source>
</evidence>
<dbReference type="GO" id="GO:0005524">
    <property type="term" value="F:ATP binding"/>
    <property type="evidence" value="ECO:0007669"/>
    <property type="project" value="UniProtKB-KW"/>
</dbReference>
<evidence type="ECO:0000259" key="5">
    <source>
        <dbReference type="PROSITE" id="PS50893"/>
    </source>
</evidence>
<feature type="domain" description="ABC transporter" evidence="5">
    <location>
        <begin position="185"/>
        <end position="441"/>
    </location>
</feature>
<dbReference type="CDD" id="cd03221">
    <property type="entry name" value="ABCF_EF-3"/>
    <property type="match status" value="2"/>
</dbReference>
<accession>A0A0C2T411</accession>
<protein>
    <recommendedName>
        <fullName evidence="5">ABC transporter domain-containing protein</fullName>
    </recommendedName>
</protein>
<dbReference type="EMBL" id="KN818223">
    <property type="protein sequence ID" value="KIL70610.1"/>
    <property type="molecule type" value="Genomic_DNA"/>
</dbReference>
<dbReference type="PROSITE" id="PS00211">
    <property type="entry name" value="ABC_TRANSPORTER_1"/>
    <property type="match status" value="2"/>
</dbReference>
<dbReference type="Pfam" id="PF00005">
    <property type="entry name" value="ABC_tran"/>
    <property type="match status" value="2"/>
</dbReference>
<dbReference type="PROSITE" id="PS50893">
    <property type="entry name" value="ABC_TRANSPORTER_2"/>
    <property type="match status" value="2"/>
</dbReference>
<sequence>MLADDIAQKIRSSFPDTEDVIVQYLSGYLVDDAGEEEDAFQIAGDILKSLAGDKLEALENLLLSLGDMLKEHFASRLQVRSGQKLMKLDKVMDMSKTQMSNTIALSEGVDLESINKGKASRVDVKKLEKQEAKLKAKIEKRARRDLYEGSKLLDAYKKQQSYEEMFMKINPLEAAAAAKNKSKDIHLPSVDVNFGSNRILSGATLTLAYGRRYGLIGRNGIGKSTLLRHIAMREISIPPHITILFVEQEIIGDDTRAVDAVLKADVWRDHLLKEQVALDAKLAELESEGDEKRVEDAKEELSARLAEVHARLAEMDAESGPARAAALLAGLGFDEADQQRPTKSFSGGWRMRLALARALFVKPSLLLLDEPTNHIDLNALAWLEDYLQTWSGTLLVVSHDRAFLDSVATDIIHQHSGRLDYYKGNFTQFYSTKTERDRNLRREYDTQMEYRKHLQAFIDRWRYNANRAAQAQMKIKILEKLPDLQPPEQEETETFRFPETEKISPPLLQLSEATFGYASDKIILEHVNFDVGLDSRIAMVGANGAGKSTLIKLLTGDLKPLSGHVNRNGRLRVGYFAQHHVDTLIPTMTPVQFLASKFPGKSEQEYRAHLGNFQISGMTGLQMIGTLSGGQKSRVAFSALSLQQPHVLLLDEPTNHLDIEGLDALMVALQKWNGGIIIISHDERFITAVAKELWVCGNKTVAKFYGDVQNYKNLIVNNVKKKP</sequence>
<keyword evidence="1" id="KW-0677">Repeat</keyword>